<dbReference type="AlphaFoldDB" id="A0A8J8M765"/>
<evidence type="ECO:0000313" key="6">
    <source>
        <dbReference type="EMBL" id="QUH27425.1"/>
    </source>
</evidence>
<keyword evidence="3 5" id="KW-0687">Ribonucleoprotein</keyword>
<dbReference type="Proteomes" id="UP000677305">
    <property type="component" value="Chromosome"/>
</dbReference>
<dbReference type="PANTHER" id="PTHR39080:SF1">
    <property type="entry name" value="LARGE RIBOSOMAL SUBUNIT PROTEIN BL28A"/>
    <property type="match status" value="1"/>
</dbReference>
<evidence type="ECO:0000256" key="1">
    <source>
        <dbReference type="ARBA" id="ARBA00008760"/>
    </source>
</evidence>
<dbReference type="InterPro" id="IPR001383">
    <property type="entry name" value="Ribosomal_bL28_bact-type"/>
</dbReference>
<dbReference type="SUPFAM" id="SSF143800">
    <property type="entry name" value="L28p-like"/>
    <property type="match status" value="1"/>
</dbReference>
<comment type="similarity">
    <text evidence="1 5">Belongs to the bacterial ribosomal protein bL28 family.</text>
</comment>
<dbReference type="GO" id="GO:0005840">
    <property type="term" value="C:ribosome"/>
    <property type="evidence" value="ECO:0007669"/>
    <property type="project" value="UniProtKB-KW"/>
</dbReference>
<reference evidence="6 7" key="1">
    <citation type="submission" date="2020-07" db="EMBL/GenBank/DDBJ databases">
        <title>Vallitalea guaymasensis genome.</title>
        <authorList>
            <person name="Postec A."/>
        </authorList>
    </citation>
    <scope>NUCLEOTIDE SEQUENCE [LARGE SCALE GENOMIC DNA]</scope>
    <source>
        <strain evidence="6 7">Ra1766G1</strain>
    </source>
</reference>
<sequence length="61" mass="6822">MAKCDICDKGVSFGIQVSHSHKRANKMWKPNIRRVRAIVNGQPKRLNVCSKCLKSGAVERA</sequence>
<evidence type="ECO:0000256" key="4">
    <source>
        <dbReference type="ARBA" id="ARBA00035174"/>
    </source>
</evidence>
<proteinExistence type="inferred from homology"/>
<dbReference type="NCBIfam" id="TIGR00009">
    <property type="entry name" value="L28"/>
    <property type="match status" value="1"/>
</dbReference>
<gene>
    <name evidence="5" type="primary">rpmB</name>
    <name evidence="6" type="ORF">HYG85_00205</name>
</gene>
<evidence type="ECO:0000313" key="7">
    <source>
        <dbReference type="Proteomes" id="UP000677305"/>
    </source>
</evidence>
<dbReference type="InterPro" id="IPR037147">
    <property type="entry name" value="Ribosomal_bL28_sf"/>
</dbReference>
<organism evidence="6 7">
    <name type="scientific">Vallitalea guaymasensis</name>
    <dbReference type="NCBI Taxonomy" id="1185412"/>
    <lineage>
        <taxon>Bacteria</taxon>
        <taxon>Bacillati</taxon>
        <taxon>Bacillota</taxon>
        <taxon>Clostridia</taxon>
        <taxon>Lachnospirales</taxon>
        <taxon>Vallitaleaceae</taxon>
        <taxon>Vallitalea</taxon>
    </lineage>
</organism>
<dbReference type="InterPro" id="IPR050096">
    <property type="entry name" value="Bacterial_rp_bL28"/>
</dbReference>
<dbReference type="GO" id="GO:0006412">
    <property type="term" value="P:translation"/>
    <property type="evidence" value="ECO:0007669"/>
    <property type="project" value="UniProtKB-UniRule"/>
</dbReference>
<protein>
    <recommendedName>
        <fullName evidence="4 5">Large ribosomal subunit protein bL28</fullName>
    </recommendedName>
</protein>
<dbReference type="InterPro" id="IPR026569">
    <property type="entry name" value="Ribosomal_bL28"/>
</dbReference>
<dbReference type="HAMAP" id="MF_00373">
    <property type="entry name" value="Ribosomal_bL28"/>
    <property type="match status" value="1"/>
</dbReference>
<dbReference type="InterPro" id="IPR034704">
    <property type="entry name" value="Ribosomal_bL28/bL31-like_sf"/>
</dbReference>
<dbReference type="OrthoDB" id="9805609at2"/>
<accession>A0A8J8M765</accession>
<evidence type="ECO:0000256" key="2">
    <source>
        <dbReference type="ARBA" id="ARBA00022980"/>
    </source>
</evidence>
<keyword evidence="7" id="KW-1185">Reference proteome</keyword>
<dbReference type="EMBL" id="CP058561">
    <property type="protein sequence ID" value="QUH27425.1"/>
    <property type="molecule type" value="Genomic_DNA"/>
</dbReference>
<evidence type="ECO:0000256" key="3">
    <source>
        <dbReference type="ARBA" id="ARBA00023274"/>
    </source>
</evidence>
<dbReference type="GO" id="GO:0003735">
    <property type="term" value="F:structural constituent of ribosome"/>
    <property type="evidence" value="ECO:0007669"/>
    <property type="project" value="InterPro"/>
</dbReference>
<dbReference type="GO" id="GO:1990904">
    <property type="term" value="C:ribonucleoprotein complex"/>
    <property type="evidence" value="ECO:0007669"/>
    <property type="project" value="UniProtKB-KW"/>
</dbReference>
<dbReference type="Gene3D" id="2.30.170.40">
    <property type="entry name" value="Ribosomal protein L28/L24"/>
    <property type="match status" value="1"/>
</dbReference>
<dbReference type="KEGG" id="vgu:HYG85_00205"/>
<keyword evidence="2 5" id="KW-0689">Ribosomal protein</keyword>
<name>A0A8J8M765_9FIRM</name>
<evidence type="ECO:0000256" key="5">
    <source>
        <dbReference type="HAMAP-Rule" id="MF_00373"/>
    </source>
</evidence>
<dbReference type="Pfam" id="PF00830">
    <property type="entry name" value="Ribosomal_L28"/>
    <property type="match status" value="1"/>
</dbReference>
<dbReference type="PANTHER" id="PTHR39080">
    <property type="entry name" value="50S RIBOSOMAL PROTEIN L28"/>
    <property type="match status" value="1"/>
</dbReference>
<dbReference type="RefSeq" id="WP_113674750.1">
    <property type="nucleotide sequence ID" value="NZ_CAJXUH010000004.1"/>
</dbReference>